<dbReference type="Proteomes" id="UP001174909">
    <property type="component" value="Unassembled WGS sequence"/>
</dbReference>
<evidence type="ECO:0000256" key="1">
    <source>
        <dbReference type="SAM" id="Coils"/>
    </source>
</evidence>
<dbReference type="GO" id="GO:0034080">
    <property type="term" value="P:CENP-A containing chromatin assembly"/>
    <property type="evidence" value="ECO:0007669"/>
    <property type="project" value="InterPro"/>
</dbReference>
<evidence type="ECO:0000313" key="2">
    <source>
        <dbReference type="EMBL" id="CAI8009596.1"/>
    </source>
</evidence>
<reference evidence="2" key="1">
    <citation type="submission" date="2023-03" db="EMBL/GenBank/DDBJ databases">
        <authorList>
            <person name="Steffen K."/>
            <person name="Cardenas P."/>
        </authorList>
    </citation>
    <scope>NUCLEOTIDE SEQUENCE</scope>
</reference>
<sequence length="361" mass="40589">MADYPSPHGGSSSDVSVDELNASIREQVHAAVSRFADVLAAEQSETELLEPCELEGRQSELQRLEEERKNYEGQLLRLQEEVDLMEDEMRRREEGGGEVLTDKDMEKALFGIARSSKEESEGEMATASREHERVVRNLKARIKLNEAFNGIQFSSAEWEIAAKDETSLHRKHIHTGSAHGFLFHVEYLVKEDKSSEGAKDGESPSVLARIVALSVSVEPTSENDLQPFISRVSVDFDLMKFYQTYVKYAILVNERRDSYATAKSKYGASVRVPDGPDRTRLNYRMKAGLSLFFSWTVSVSERGFVDSSLGLQVKSHREVSDEDRETVSHLPLLLQKMIQTRGHRKALASVLALLQPNPVTS</sequence>
<dbReference type="GO" id="GO:0000775">
    <property type="term" value="C:chromosome, centromeric region"/>
    <property type="evidence" value="ECO:0007669"/>
    <property type="project" value="InterPro"/>
</dbReference>
<dbReference type="GO" id="GO:0005634">
    <property type="term" value="C:nucleus"/>
    <property type="evidence" value="ECO:0007669"/>
    <property type="project" value="TreeGrafter"/>
</dbReference>
<dbReference type="EMBL" id="CASHTH010000976">
    <property type="protein sequence ID" value="CAI8009596.1"/>
    <property type="molecule type" value="Genomic_DNA"/>
</dbReference>
<accession>A0AA35WA20</accession>
<organism evidence="2 3">
    <name type="scientific">Geodia barretti</name>
    <name type="common">Barrett's horny sponge</name>
    <dbReference type="NCBI Taxonomy" id="519541"/>
    <lineage>
        <taxon>Eukaryota</taxon>
        <taxon>Metazoa</taxon>
        <taxon>Porifera</taxon>
        <taxon>Demospongiae</taxon>
        <taxon>Heteroscleromorpha</taxon>
        <taxon>Tetractinellida</taxon>
        <taxon>Astrophorina</taxon>
        <taxon>Geodiidae</taxon>
        <taxon>Geodia</taxon>
    </lineage>
</organism>
<dbReference type="PANTHER" id="PTHR28577:SF1">
    <property type="entry name" value="CENTROMERE PROTEIN P"/>
    <property type="match status" value="1"/>
</dbReference>
<keyword evidence="3" id="KW-1185">Reference proteome</keyword>
<evidence type="ECO:0000313" key="3">
    <source>
        <dbReference type="Proteomes" id="UP001174909"/>
    </source>
</evidence>
<keyword evidence="1" id="KW-0175">Coiled coil</keyword>
<dbReference type="AlphaFoldDB" id="A0AA35WA20"/>
<feature type="coiled-coil region" evidence="1">
    <location>
        <begin position="54"/>
        <end position="137"/>
    </location>
</feature>
<protein>
    <submittedName>
        <fullName evidence="2">Centromere protein P</fullName>
    </submittedName>
</protein>
<dbReference type="Pfam" id="PF13096">
    <property type="entry name" value="CENP-P"/>
    <property type="match status" value="1"/>
</dbReference>
<proteinExistence type="predicted"/>
<gene>
    <name evidence="2" type="ORF">GBAR_LOCUS6419</name>
</gene>
<comment type="caution">
    <text evidence="2">The sequence shown here is derived from an EMBL/GenBank/DDBJ whole genome shotgun (WGS) entry which is preliminary data.</text>
</comment>
<name>A0AA35WA20_GEOBA</name>
<dbReference type="InterPro" id="IPR027801">
    <property type="entry name" value="CENP-P"/>
</dbReference>
<dbReference type="PANTHER" id="PTHR28577">
    <property type="entry name" value="CENTROMERE PROTEIN P"/>
    <property type="match status" value="1"/>
</dbReference>